<organism evidence="1 2">
    <name type="scientific">Metarhizium robertsii</name>
    <dbReference type="NCBI Taxonomy" id="568076"/>
    <lineage>
        <taxon>Eukaryota</taxon>
        <taxon>Fungi</taxon>
        <taxon>Dikarya</taxon>
        <taxon>Ascomycota</taxon>
        <taxon>Pezizomycotina</taxon>
        <taxon>Sordariomycetes</taxon>
        <taxon>Hypocreomycetidae</taxon>
        <taxon>Hypocreales</taxon>
        <taxon>Clavicipitaceae</taxon>
        <taxon>Metarhizium</taxon>
    </lineage>
</organism>
<gene>
    <name evidence="1" type="ORF">X797_004603</name>
</gene>
<evidence type="ECO:0000313" key="1">
    <source>
        <dbReference type="EMBL" id="EXV02471.1"/>
    </source>
</evidence>
<dbReference type="Proteomes" id="UP000030151">
    <property type="component" value="Unassembled WGS sequence"/>
</dbReference>
<dbReference type="AlphaFoldDB" id="A0A0A1UYR6"/>
<proteinExistence type="predicted"/>
<dbReference type="HOGENOM" id="CLU_994274_0_0_1"/>
<name>A0A0A1UYR6_9HYPO</name>
<evidence type="ECO:0000313" key="2">
    <source>
        <dbReference type="Proteomes" id="UP000030151"/>
    </source>
</evidence>
<dbReference type="EMBL" id="JELW01000005">
    <property type="protein sequence ID" value="EXV02471.1"/>
    <property type="molecule type" value="Genomic_DNA"/>
</dbReference>
<sequence>MDKVYTKSLHSVGFGRPLYHAAPNLQPGHCGYFDINGHWHLIIDLSADLSKDSKLVTEPPVELGPVYGETMKWTKCNAEAEIRIGNLPPKAGFSLGFTTIKSECGLLLTDPVQYRAYEPDEPFRDWVKEHGREKISELKFDDPVSDYGLFLVTQVYCTTHCKVAAVLGANEELSVQCTGSALDGQKLSGKGNWGMITGAGVSQEFKAEDGIEYTVFAGGWWYKPSWVFWPFRPFNPIVLRMPEAVREEVDRTEERCVGDETMKDRNGALEKLTHESPVGG</sequence>
<comment type="caution">
    <text evidence="1">The sequence shown here is derived from an EMBL/GenBank/DDBJ whole genome shotgun (WGS) entry which is preliminary data.</text>
</comment>
<dbReference type="OrthoDB" id="2883672at2759"/>
<protein>
    <submittedName>
        <fullName evidence="1">Uncharacterized protein</fullName>
    </submittedName>
</protein>
<reference evidence="1 2" key="1">
    <citation type="submission" date="2014-02" db="EMBL/GenBank/DDBJ databases">
        <title>The genome sequence of the entomopathogenic fungus Metarhizium robertsii ARSEF 2575.</title>
        <authorList>
            <person name="Giuliano Garisto Donzelli B."/>
            <person name="Roe B.A."/>
            <person name="Macmil S.L."/>
            <person name="Krasnoff S.B."/>
            <person name="Gibson D.M."/>
        </authorList>
    </citation>
    <scope>NUCLEOTIDE SEQUENCE [LARGE SCALE GENOMIC DNA]</scope>
    <source>
        <strain evidence="1 2">ARSEF 2575</strain>
    </source>
</reference>
<accession>A0A0A1UYR6</accession>